<dbReference type="EMBL" id="JAMDHA010000020">
    <property type="protein sequence ID" value="MDD1009433.1"/>
    <property type="molecule type" value="Genomic_DNA"/>
</dbReference>
<protein>
    <submittedName>
        <fullName evidence="2">GNAT family N-acetyltransferase</fullName>
    </submittedName>
</protein>
<sequence>MQDVIDLKPTNDVEHVEKMLAEDPRPFQDARCGAHESELFVIESNQKEAGFVLLGYWHGDDGTHVEVSKFFVKPDFRGEDGIAIAAAHKVFSLLEEREHSDYVLHSLNNKTSEFWSSALKGREYRQDDKLFRVGGSEE</sequence>
<dbReference type="InterPro" id="IPR000182">
    <property type="entry name" value="GNAT_dom"/>
</dbReference>
<evidence type="ECO:0000313" key="3">
    <source>
        <dbReference type="Proteomes" id="UP001148185"/>
    </source>
</evidence>
<keyword evidence="3" id="KW-1185">Reference proteome</keyword>
<dbReference type="AlphaFoldDB" id="A0A9X4C368"/>
<comment type="caution">
    <text evidence="2">The sequence shown here is derived from an EMBL/GenBank/DDBJ whole genome shotgun (WGS) entry which is preliminary data.</text>
</comment>
<name>A0A9X4C368_9PSED</name>
<dbReference type="RefSeq" id="WP_273877516.1">
    <property type="nucleotide sequence ID" value="NZ_JAMDHA010000020.1"/>
</dbReference>
<evidence type="ECO:0000313" key="2">
    <source>
        <dbReference type="EMBL" id="MDD1009433.1"/>
    </source>
</evidence>
<dbReference type="Pfam" id="PF00583">
    <property type="entry name" value="Acetyltransf_1"/>
    <property type="match status" value="1"/>
</dbReference>
<feature type="domain" description="N-acetyltransferase" evidence="1">
    <location>
        <begin position="22"/>
        <end position="97"/>
    </location>
</feature>
<dbReference type="Proteomes" id="UP001148185">
    <property type="component" value="Unassembled WGS sequence"/>
</dbReference>
<dbReference type="GO" id="GO:0016747">
    <property type="term" value="F:acyltransferase activity, transferring groups other than amino-acyl groups"/>
    <property type="evidence" value="ECO:0007669"/>
    <property type="project" value="InterPro"/>
</dbReference>
<evidence type="ECO:0000259" key="1">
    <source>
        <dbReference type="Pfam" id="PF00583"/>
    </source>
</evidence>
<dbReference type="CDD" id="cd04301">
    <property type="entry name" value="NAT_SF"/>
    <property type="match status" value="1"/>
</dbReference>
<proteinExistence type="predicted"/>
<gene>
    <name evidence="2" type="ORF">M5G27_18310</name>
</gene>
<reference evidence="2 3" key="1">
    <citation type="submission" date="2022-05" db="EMBL/GenBank/DDBJ databases">
        <title>Novel Pseudomonas spp. Isolated from a Rainbow Trout Aquaculture Facility.</title>
        <authorList>
            <person name="Testerman T."/>
            <person name="Graf J."/>
        </authorList>
    </citation>
    <scope>NUCLEOTIDE SEQUENCE [LARGE SCALE GENOMIC DNA]</scope>
    <source>
        <strain evidence="2 3">ID1042</strain>
    </source>
</reference>
<dbReference type="SUPFAM" id="SSF55729">
    <property type="entry name" value="Acyl-CoA N-acyltransferases (Nat)"/>
    <property type="match status" value="1"/>
</dbReference>
<organism evidence="2 3">
    <name type="scientific">Pseudomonas shahriarae</name>
    <dbReference type="NCBI Taxonomy" id="2745512"/>
    <lineage>
        <taxon>Bacteria</taxon>
        <taxon>Pseudomonadati</taxon>
        <taxon>Pseudomonadota</taxon>
        <taxon>Gammaproteobacteria</taxon>
        <taxon>Pseudomonadales</taxon>
        <taxon>Pseudomonadaceae</taxon>
        <taxon>Pseudomonas</taxon>
    </lineage>
</organism>
<accession>A0A9X4C368</accession>
<dbReference type="Gene3D" id="3.40.630.30">
    <property type="match status" value="1"/>
</dbReference>
<dbReference type="InterPro" id="IPR016181">
    <property type="entry name" value="Acyl_CoA_acyltransferase"/>
</dbReference>